<protein>
    <submittedName>
        <fullName evidence="1">Uncharacterized protein</fullName>
    </submittedName>
</protein>
<accession>A0ACC2PAB9</accession>
<evidence type="ECO:0000313" key="1">
    <source>
        <dbReference type="EMBL" id="KAJ8680378.1"/>
    </source>
</evidence>
<sequence length="329" mass="37704">MQALENLVDGGGSSGQYISTWDAIRNEGYPVEAHDVMTIDGYSLSMYRIPGKKGSPPVFIQHGLTSSSLDWLKSKGYWKALPFKLHDEGYDVWLGNSRGNMYSRYHRTFRPTDEPFWDFSWYEMGRYDLPAELEFIKERTGKNIIYIGHSMGTTMFYVMAIEKPWAASMVKVMFSFAPIAFLSNIASPFKLLAANDDILEMLPNRMFTQMNAGTSKKTVAHYAQEINSGKFANYDYGWQKNYQMYGRSTPPDFDLSKIKTPIGLFWSRGDTVSSPRDVRNLYNSLPNVILNYEIPDGNFQHTDFSRPDRATLSVYHKLLSAMADYNHHP</sequence>
<gene>
    <name evidence="1" type="ORF">QAD02_016165</name>
</gene>
<name>A0ACC2PAB9_9HYME</name>
<reference evidence="1" key="1">
    <citation type="submission" date="2023-04" db="EMBL/GenBank/DDBJ databases">
        <title>A chromosome-level genome assembly of the parasitoid wasp Eretmocerus hayati.</title>
        <authorList>
            <person name="Zhong Y."/>
            <person name="Liu S."/>
            <person name="Liu Y."/>
        </authorList>
    </citation>
    <scope>NUCLEOTIDE SEQUENCE</scope>
    <source>
        <strain evidence="1">ZJU_SS_LIU_2023</strain>
    </source>
</reference>
<comment type="caution">
    <text evidence="1">The sequence shown here is derived from an EMBL/GenBank/DDBJ whole genome shotgun (WGS) entry which is preliminary data.</text>
</comment>
<keyword evidence="2" id="KW-1185">Reference proteome</keyword>
<organism evidence="1 2">
    <name type="scientific">Eretmocerus hayati</name>
    <dbReference type="NCBI Taxonomy" id="131215"/>
    <lineage>
        <taxon>Eukaryota</taxon>
        <taxon>Metazoa</taxon>
        <taxon>Ecdysozoa</taxon>
        <taxon>Arthropoda</taxon>
        <taxon>Hexapoda</taxon>
        <taxon>Insecta</taxon>
        <taxon>Pterygota</taxon>
        <taxon>Neoptera</taxon>
        <taxon>Endopterygota</taxon>
        <taxon>Hymenoptera</taxon>
        <taxon>Apocrita</taxon>
        <taxon>Proctotrupomorpha</taxon>
        <taxon>Chalcidoidea</taxon>
        <taxon>Aphelinidae</taxon>
        <taxon>Aphelininae</taxon>
        <taxon>Eretmocerus</taxon>
    </lineage>
</organism>
<evidence type="ECO:0000313" key="2">
    <source>
        <dbReference type="Proteomes" id="UP001239111"/>
    </source>
</evidence>
<proteinExistence type="predicted"/>
<dbReference type="EMBL" id="CM056742">
    <property type="protein sequence ID" value="KAJ8680378.1"/>
    <property type="molecule type" value="Genomic_DNA"/>
</dbReference>
<dbReference type="Proteomes" id="UP001239111">
    <property type="component" value="Chromosome 2"/>
</dbReference>